<reference evidence="1 2" key="1">
    <citation type="submission" date="2017-09" db="EMBL/GenBank/DDBJ databases">
        <title>Large-scale bioinformatics analysis of Bacillus genomes uncovers conserved roles of natural products in bacterial physiology.</title>
        <authorList>
            <consortium name="Agbiome Team Llc"/>
            <person name="Bleich R.M."/>
            <person name="Kirk G.J."/>
            <person name="Santa Maria K.C."/>
            <person name="Allen S.E."/>
            <person name="Farag S."/>
            <person name="Shank E.A."/>
            <person name="Bowers A."/>
        </authorList>
    </citation>
    <scope>NUCLEOTIDE SEQUENCE [LARGE SCALE GENOMIC DNA]</scope>
    <source>
        <strain evidence="1 2">AFS024404</strain>
    </source>
</reference>
<accession>A0A9X6Z924</accession>
<dbReference type="AlphaFoldDB" id="A0A9X6Z924"/>
<organism evidence="1 2">
    <name type="scientific">Bacillus cereus</name>
    <dbReference type="NCBI Taxonomy" id="1396"/>
    <lineage>
        <taxon>Bacteria</taxon>
        <taxon>Bacillati</taxon>
        <taxon>Bacillota</taxon>
        <taxon>Bacilli</taxon>
        <taxon>Bacillales</taxon>
        <taxon>Bacillaceae</taxon>
        <taxon>Bacillus</taxon>
        <taxon>Bacillus cereus group</taxon>
    </lineage>
</organism>
<evidence type="ECO:0000313" key="1">
    <source>
        <dbReference type="EMBL" id="PFD20469.1"/>
    </source>
</evidence>
<protein>
    <submittedName>
        <fullName evidence="1">Uncharacterized protein</fullName>
    </submittedName>
</protein>
<dbReference type="EMBL" id="NTRC01000012">
    <property type="protein sequence ID" value="PFD20469.1"/>
    <property type="molecule type" value="Genomic_DNA"/>
</dbReference>
<comment type="caution">
    <text evidence="1">The sequence shown here is derived from an EMBL/GenBank/DDBJ whole genome shotgun (WGS) entry which is preliminary data.</text>
</comment>
<evidence type="ECO:0000313" key="2">
    <source>
        <dbReference type="Proteomes" id="UP000219743"/>
    </source>
</evidence>
<name>A0A9X6Z924_BACCE</name>
<gene>
    <name evidence="1" type="ORF">CN263_17340</name>
</gene>
<sequence>MEKKKNQNQYMFAVNEEVIRRFQENCAKFSRSRAIRDVLVESHNNPNLNIRSERENSKPYKLNLDDDSINIVNDIVRFYSVKEGKAVNRSQVVEAILDKVADLDIPEREEVPKLFYVERELLIEIRSLTEGKILTHELEDFISDYFTKINSPIDSLKINTQDNEVTANYRINIDKKVIEKLEKIKKETAHELSALKVKGITLQVVFREVLRQFLTHLKKHDFNQEQLQNEIDARKKLLSELQQ</sequence>
<dbReference type="Proteomes" id="UP000219743">
    <property type="component" value="Unassembled WGS sequence"/>
</dbReference>
<proteinExistence type="predicted"/>
<dbReference type="RefSeq" id="WP_098330391.1">
    <property type="nucleotide sequence ID" value="NZ_NTRC01000012.1"/>
</dbReference>